<dbReference type="AlphaFoldDB" id="A0AAV4KH94"/>
<dbReference type="SUPFAM" id="SSF54001">
    <property type="entry name" value="Cysteine proteinases"/>
    <property type="match status" value="1"/>
</dbReference>
<dbReference type="Pfam" id="PF11992">
    <property type="entry name" value="TgpA_N"/>
    <property type="match status" value="1"/>
</dbReference>
<reference evidence="4" key="3">
    <citation type="submission" date="2023-08" db="EMBL/GenBank/DDBJ databases">
        <authorList>
            <person name="Sun Q."/>
            <person name="Ohkuma M."/>
        </authorList>
    </citation>
    <scope>NUCLEOTIDE SEQUENCE</scope>
    <source>
        <strain evidence="4">JCM 4205</strain>
    </source>
</reference>
<feature type="region of interest" description="Disordered" evidence="1">
    <location>
        <begin position="659"/>
        <end position="691"/>
    </location>
</feature>
<feature type="compositionally biased region" description="Low complexity" evidence="1">
    <location>
        <begin position="682"/>
        <end position="691"/>
    </location>
</feature>
<dbReference type="PANTHER" id="PTHR42736">
    <property type="entry name" value="PROTEIN-GLUTAMINE GAMMA-GLUTAMYLTRANSFERASE"/>
    <property type="match status" value="1"/>
</dbReference>
<sequence length="830" mass="87507">MSGRARLTLVSWAATLMAAGALLPLVRPATWIFTAAFVLALVSGAGTLARRAPLAAPVTVLAQTAVALLALTAVFAHEQAVLWLLPGPEAVSHAVDLFRAGAEDVGRYAAPAPDTEGIRLMLVGGVVVIGLLVDALAVTFRRAAPAGLPLLALYSVAAGLSGGGAGRLWFLLAGTGYLLLLLAEGRDRLSRWGRVFGGAQRTGRPGTTVGSGAQSFAPVRTGRRIGAVALGVALVVPFALPGLSGGLLAGGGGGEGSGGAGKGGTISTVNPLVSLQDDLRQQEDREVLRYRTNAVDTSGMYLRLVALDQFDGLSWKSSVRPVVDVPERLPWPEGLAQDVRVTEVTGNFVASGNYEQKWLPMPFPASRVDVEGRWRYEPAGRMLVGDDKQTTRGARYQVTSLDVRPTAERLAAAGPAPEELRREYTKVPSSLPGDVKATALEVTRDARNDYERAVRLQDWFARDGGFRYDVDVQSGTGAQAVSRFLKDKEGFCVHFSFSMAAMARTLGIPARVAVGFMPGTAQSDGSVSVGIRDAHAWPELYFEGAGWTRFEPTPQRGSTPSYARETTPSGSATGPAQPQQSASAQPSAAPSAAESCTPQMRRLGECGPEQAAVEAASDGSGPDLMGTVLVVLGVALVLVLPLLPLFWRSRARARRLGPAGSWDAEEAAAVPSGPAPADGRPGRSSARGAGGTAARTLAVWREINDTAWDYGVEPDESRTPRAAAARIVRLGELRGESADAVHRVARAVEEVLYAPRPQPVAGLAEEAGRVRAGFHAGANRRTRLRALLAPRSAVRVRWAASARWASATARWSERREALTARFRRAPHGAG</sequence>
<keyword evidence="2" id="KW-0812">Transmembrane</keyword>
<dbReference type="Proteomes" id="UP000326029">
    <property type="component" value="Chromosome"/>
</dbReference>
<keyword evidence="2" id="KW-0472">Membrane</keyword>
<evidence type="ECO:0000259" key="3">
    <source>
        <dbReference type="SMART" id="SM00460"/>
    </source>
</evidence>
<feature type="compositionally biased region" description="Low complexity" evidence="1">
    <location>
        <begin position="575"/>
        <end position="593"/>
    </location>
</feature>
<dbReference type="Gene3D" id="3.10.620.30">
    <property type="match status" value="1"/>
</dbReference>
<dbReference type="SMART" id="SM00460">
    <property type="entry name" value="TGc"/>
    <property type="match status" value="1"/>
</dbReference>
<dbReference type="Pfam" id="PF13559">
    <property type="entry name" value="DUF4129"/>
    <property type="match status" value="1"/>
</dbReference>
<dbReference type="PANTHER" id="PTHR42736:SF1">
    <property type="entry name" value="PROTEIN-GLUTAMINE GAMMA-GLUTAMYLTRANSFERASE"/>
    <property type="match status" value="1"/>
</dbReference>
<keyword evidence="2" id="KW-1133">Transmembrane helix</keyword>
<reference evidence="4 7" key="1">
    <citation type="journal article" date="2014" name="Int. J. Syst. Evol. Microbiol.">
        <title>Complete genome sequence of Corynebacterium casei LMG S-19264T (=DSM 44701T), isolated from a smear-ripened cheese.</title>
        <authorList>
            <consortium name="US DOE Joint Genome Institute (JGI-PGF)"/>
            <person name="Walter F."/>
            <person name="Albersmeier A."/>
            <person name="Kalinowski J."/>
            <person name="Ruckert C."/>
        </authorList>
    </citation>
    <scope>NUCLEOTIDE SEQUENCE [LARGE SCALE GENOMIC DNA]</scope>
    <source>
        <strain evidence="4 7">JCM 4205</strain>
    </source>
</reference>
<evidence type="ECO:0000313" key="6">
    <source>
        <dbReference type="Proteomes" id="UP000326029"/>
    </source>
</evidence>
<dbReference type="InterPro" id="IPR002931">
    <property type="entry name" value="Transglutaminase-like"/>
</dbReference>
<feature type="region of interest" description="Disordered" evidence="1">
    <location>
        <begin position="548"/>
        <end position="596"/>
    </location>
</feature>
<evidence type="ECO:0000313" key="7">
    <source>
        <dbReference type="Proteomes" id="UP000642014"/>
    </source>
</evidence>
<dbReference type="InterPro" id="IPR038765">
    <property type="entry name" value="Papain-like_cys_pep_sf"/>
</dbReference>
<dbReference type="Pfam" id="PF01841">
    <property type="entry name" value="Transglut_core"/>
    <property type="match status" value="1"/>
</dbReference>
<evidence type="ECO:0000256" key="2">
    <source>
        <dbReference type="SAM" id="Phobius"/>
    </source>
</evidence>
<organism evidence="4 7">
    <name type="scientific">Streptomyces cinereoruber</name>
    <dbReference type="NCBI Taxonomy" id="67260"/>
    <lineage>
        <taxon>Bacteria</taxon>
        <taxon>Bacillati</taxon>
        <taxon>Actinomycetota</taxon>
        <taxon>Actinomycetes</taxon>
        <taxon>Kitasatosporales</taxon>
        <taxon>Streptomycetaceae</taxon>
        <taxon>Streptomyces</taxon>
    </lineage>
</organism>
<evidence type="ECO:0000313" key="4">
    <source>
        <dbReference type="EMBL" id="GGR26116.1"/>
    </source>
</evidence>
<dbReference type="RefSeq" id="WP_152369905.1">
    <property type="nucleotide sequence ID" value="NZ_BMSJ01000005.1"/>
</dbReference>
<feature type="transmembrane region" description="Helical" evidence="2">
    <location>
        <begin position="56"/>
        <end position="76"/>
    </location>
</feature>
<dbReference type="InterPro" id="IPR052901">
    <property type="entry name" value="Bact_TGase-like"/>
</dbReference>
<gene>
    <name evidence="5" type="ORF">CP977_09400</name>
    <name evidence="4" type="ORF">GCM10010497_30540</name>
</gene>
<evidence type="ECO:0000313" key="5">
    <source>
        <dbReference type="EMBL" id="QEV32360.1"/>
    </source>
</evidence>
<feature type="transmembrane region" description="Helical" evidence="2">
    <location>
        <begin position="30"/>
        <end position="49"/>
    </location>
</feature>
<dbReference type="GeneID" id="95453985"/>
<dbReference type="EMBL" id="BMSJ01000005">
    <property type="protein sequence ID" value="GGR26116.1"/>
    <property type="molecule type" value="Genomic_DNA"/>
</dbReference>
<feature type="transmembrane region" description="Helical" evidence="2">
    <location>
        <begin position="143"/>
        <end position="162"/>
    </location>
</feature>
<feature type="compositionally biased region" description="Polar residues" evidence="1">
    <location>
        <begin position="555"/>
        <end position="574"/>
    </location>
</feature>
<reference evidence="5 6" key="2">
    <citation type="submission" date="2017-09" db="EMBL/GenBank/DDBJ databases">
        <authorList>
            <person name="Lee N."/>
            <person name="Cho B.-K."/>
        </authorList>
    </citation>
    <scope>NUCLEOTIDE SEQUENCE [LARGE SCALE GENOMIC DNA]</scope>
    <source>
        <strain evidence="5 6">ATCC 19740</strain>
    </source>
</reference>
<dbReference type="InterPro" id="IPR025403">
    <property type="entry name" value="TgpA-like_C"/>
</dbReference>
<dbReference type="Proteomes" id="UP000642014">
    <property type="component" value="Unassembled WGS sequence"/>
</dbReference>
<name>A0AAV4KH94_9ACTN</name>
<evidence type="ECO:0000256" key="1">
    <source>
        <dbReference type="SAM" id="MobiDB-lite"/>
    </source>
</evidence>
<dbReference type="InterPro" id="IPR021878">
    <property type="entry name" value="TgpA_N"/>
</dbReference>
<feature type="domain" description="Transglutaminase-like" evidence="3">
    <location>
        <begin position="484"/>
        <end position="554"/>
    </location>
</feature>
<accession>A0AAV4KH94</accession>
<dbReference type="EMBL" id="CP023693">
    <property type="protein sequence ID" value="QEV32360.1"/>
    <property type="molecule type" value="Genomic_DNA"/>
</dbReference>
<feature type="transmembrane region" description="Helical" evidence="2">
    <location>
        <begin position="117"/>
        <end position="136"/>
    </location>
</feature>
<keyword evidence="6" id="KW-1185">Reference proteome</keyword>
<feature type="transmembrane region" description="Helical" evidence="2">
    <location>
        <begin position="624"/>
        <end position="647"/>
    </location>
</feature>
<proteinExistence type="predicted"/>
<protein>
    <submittedName>
        <fullName evidence="5">DUF4129 domain-containing protein</fullName>
    </submittedName>
    <submittedName>
        <fullName evidence="4">Transglutaminase</fullName>
    </submittedName>
</protein>